<name>K9DUW6_9BACE</name>
<reference evidence="2 3" key="1">
    <citation type="submission" date="2012-09" db="EMBL/GenBank/DDBJ databases">
        <title>The Genome Sequence of Bacteroides oleiciplenus YIT 12058.</title>
        <authorList>
            <consortium name="The Broad Institute Genome Sequencing Platform"/>
            <person name="Earl A."/>
            <person name="Ward D."/>
            <person name="Feldgarden M."/>
            <person name="Gevers D."/>
            <person name="Morotomi M."/>
            <person name="Walker B."/>
            <person name="Young S.K."/>
            <person name="Zeng Q."/>
            <person name="Gargeya S."/>
            <person name="Fitzgerald M."/>
            <person name="Haas B."/>
            <person name="Abouelleil A."/>
            <person name="Alvarado L."/>
            <person name="Arachchi H.M."/>
            <person name="Berlin A.M."/>
            <person name="Chapman S.B."/>
            <person name="Goldberg J."/>
            <person name="Griggs A."/>
            <person name="Gujja S."/>
            <person name="Hansen M."/>
            <person name="Howarth C."/>
            <person name="Imamovic A."/>
            <person name="Larimer J."/>
            <person name="McCowen C."/>
            <person name="Montmayeur A."/>
            <person name="Murphy C."/>
            <person name="Neiman D."/>
            <person name="Pearson M."/>
            <person name="Priest M."/>
            <person name="Roberts A."/>
            <person name="Saif S."/>
            <person name="Shea T."/>
            <person name="Sisk P."/>
            <person name="Sykes S."/>
            <person name="Wortman J."/>
            <person name="Nusbaum C."/>
            <person name="Birren B."/>
        </authorList>
    </citation>
    <scope>NUCLEOTIDE SEQUENCE [LARGE SCALE GENOMIC DNA]</scope>
    <source>
        <strain evidence="2 3">YIT 12058</strain>
    </source>
</reference>
<dbReference type="EMBL" id="ADLF01000018">
    <property type="protein sequence ID" value="EKU88719.1"/>
    <property type="molecule type" value="Genomic_DNA"/>
</dbReference>
<dbReference type="InterPro" id="IPR041657">
    <property type="entry name" value="HTH_17"/>
</dbReference>
<protein>
    <recommendedName>
        <fullName evidence="1">Helix-turn-helix domain-containing protein</fullName>
    </recommendedName>
</protein>
<accession>K9DUW6</accession>
<dbReference type="eggNOG" id="ENOG503247U">
    <property type="taxonomic scope" value="Bacteria"/>
</dbReference>
<dbReference type="PATRIC" id="fig|742727.4.peg.4119"/>
<feature type="domain" description="Helix-turn-helix" evidence="1">
    <location>
        <begin position="44"/>
        <end position="93"/>
    </location>
</feature>
<organism evidence="2 3">
    <name type="scientific">Bacteroides oleiciplenus YIT 12058</name>
    <dbReference type="NCBI Taxonomy" id="742727"/>
    <lineage>
        <taxon>Bacteria</taxon>
        <taxon>Pseudomonadati</taxon>
        <taxon>Bacteroidota</taxon>
        <taxon>Bacteroidia</taxon>
        <taxon>Bacteroidales</taxon>
        <taxon>Bacteroidaceae</taxon>
        <taxon>Bacteroides</taxon>
    </lineage>
</organism>
<comment type="caution">
    <text evidence="2">The sequence shown here is derived from an EMBL/GenBank/DDBJ whole genome shotgun (WGS) entry which is preliminary data.</text>
</comment>
<dbReference type="PANTHER" id="PTHR34585">
    <property type="match status" value="1"/>
</dbReference>
<keyword evidence="3" id="KW-1185">Reference proteome</keyword>
<dbReference type="PANTHER" id="PTHR34585:SF22">
    <property type="entry name" value="HELIX-TURN-HELIX DOMAIN-CONTAINING PROTEIN"/>
    <property type="match status" value="1"/>
</dbReference>
<dbReference type="SUPFAM" id="SSF46955">
    <property type="entry name" value="Putative DNA-binding domain"/>
    <property type="match status" value="1"/>
</dbReference>
<evidence type="ECO:0000259" key="1">
    <source>
        <dbReference type="Pfam" id="PF12728"/>
    </source>
</evidence>
<dbReference type="InterPro" id="IPR009061">
    <property type="entry name" value="DNA-bd_dom_put_sf"/>
</dbReference>
<evidence type="ECO:0000313" key="3">
    <source>
        <dbReference type="Proteomes" id="UP000009872"/>
    </source>
</evidence>
<dbReference type="AlphaFoldDB" id="K9DUW6"/>
<dbReference type="Pfam" id="PF12728">
    <property type="entry name" value="HTH_17"/>
    <property type="match status" value="1"/>
</dbReference>
<dbReference type="Proteomes" id="UP000009872">
    <property type="component" value="Unassembled WGS sequence"/>
</dbReference>
<proteinExistence type="predicted"/>
<sequence>MNDMEVITKDMEEVKAYFEALERGTKYVDNVTANFHPVMNGEVYLTGEEVCRILHITTRTLQDYRAQRIIPFISLPGKTLYRQSDLLRMLEENYVQMKQRSKRRKSST</sequence>
<evidence type="ECO:0000313" key="2">
    <source>
        <dbReference type="EMBL" id="EKU88719.1"/>
    </source>
</evidence>
<dbReference type="STRING" id="742727.HMPREF9447_04037"/>
<dbReference type="HOGENOM" id="CLU_133781_3_0_10"/>
<gene>
    <name evidence="2" type="ORF">HMPREF9447_04037</name>
</gene>